<dbReference type="KEGG" id="ccar:122134181"/>
<keyword evidence="5 6" id="KW-0472">Membrane</keyword>
<comment type="similarity">
    <text evidence="2">Belongs to the MS4A family.</text>
</comment>
<dbReference type="GeneID" id="122134181"/>
<comment type="subcellular location">
    <subcellularLocation>
        <location evidence="1">Membrane</location>
        <topology evidence="1">Multi-pass membrane protein</topology>
    </subcellularLocation>
</comment>
<dbReference type="OrthoDB" id="10071849at2759"/>
<dbReference type="AlphaFoldDB" id="A0A9R0ATQ5"/>
<keyword evidence="4 6" id="KW-1133">Transmembrane helix</keyword>
<name>A0A9R0ATQ5_CYPCA</name>
<accession>A0A9R0ATQ5</accession>
<dbReference type="Pfam" id="PF04103">
    <property type="entry name" value="CD20"/>
    <property type="match status" value="1"/>
</dbReference>
<keyword evidence="3 6" id="KW-0812">Transmembrane</keyword>
<dbReference type="RefSeq" id="XP_042608166.1">
    <property type="nucleotide sequence ID" value="XM_042752232.1"/>
</dbReference>
<evidence type="ECO:0000256" key="6">
    <source>
        <dbReference type="SAM" id="Phobius"/>
    </source>
</evidence>
<evidence type="ECO:0000256" key="1">
    <source>
        <dbReference type="ARBA" id="ARBA00004141"/>
    </source>
</evidence>
<evidence type="ECO:0000313" key="7">
    <source>
        <dbReference type="RefSeq" id="XP_042608166.1"/>
    </source>
</evidence>
<dbReference type="PANTHER" id="PTHR23320">
    <property type="entry name" value="MEMBRANE-SPANNING 4-DOMAINS SUBFAMILY A MS4A -RELATED"/>
    <property type="match status" value="1"/>
</dbReference>
<sequence>MSTNLISGKNQNLSKMESSKVISTDKATVVIQINPQEAKDSIFFVDGQRDRGTNLNTTLKEFFRALPKPLGTVQIMIGVTVFLLGILHTTNFYEYSAIVVYSGITYWGSFIYIITGSLFVAAQKKNVIRCVY</sequence>
<reference evidence="7" key="1">
    <citation type="submission" date="2025-08" db="UniProtKB">
        <authorList>
            <consortium name="RefSeq"/>
        </authorList>
    </citation>
    <scope>IDENTIFICATION</scope>
    <source>
        <tissue evidence="7">Muscle</tissue>
    </source>
</reference>
<evidence type="ECO:0000256" key="5">
    <source>
        <dbReference type="ARBA" id="ARBA00023136"/>
    </source>
</evidence>
<evidence type="ECO:0000256" key="3">
    <source>
        <dbReference type="ARBA" id="ARBA00022692"/>
    </source>
</evidence>
<protein>
    <submittedName>
        <fullName evidence="7">Membrane-spanning 4-domains subfamily A member 14-like</fullName>
    </submittedName>
</protein>
<dbReference type="InterPro" id="IPR007237">
    <property type="entry name" value="CD20-like"/>
</dbReference>
<proteinExistence type="inferred from homology"/>
<dbReference type="GO" id="GO:0016020">
    <property type="term" value="C:membrane"/>
    <property type="evidence" value="ECO:0007669"/>
    <property type="project" value="UniProtKB-SubCell"/>
</dbReference>
<dbReference type="Proteomes" id="UP001155660">
    <property type="component" value="Chromosome B24"/>
</dbReference>
<dbReference type="InterPro" id="IPR030417">
    <property type="entry name" value="MS4A"/>
</dbReference>
<feature type="transmembrane region" description="Helical" evidence="6">
    <location>
        <begin position="70"/>
        <end position="89"/>
    </location>
</feature>
<evidence type="ECO:0000256" key="4">
    <source>
        <dbReference type="ARBA" id="ARBA00022989"/>
    </source>
</evidence>
<organism evidence="7">
    <name type="scientific">Cyprinus carpio</name>
    <name type="common">Common carp</name>
    <dbReference type="NCBI Taxonomy" id="7962"/>
    <lineage>
        <taxon>Eukaryota</taxon>
        <taxon>Metazoa</taxon>
        <taxon>Chordata</taxon>
        <taxon>Craniata</taxon>
        <taxon>Vertebrata</taxon>
        <taxon>Euteleostomi</taxon>
        <taxon>Actinopterygii</taxon>
        <taxon>Neopterygii</taxon>
        <taxon>Teleostei</taxon>
        <taxon>Ostariophysi</taxon>
        <taxon>Cypriniformes</taxon>
        <taxon>Cyprinidae</taxon>
        <taxon>Cyprininae</taxon>
        <taxon>Cyprinus</taxon>
    </lineage>
</organism>
<dbReference type="PANTHER" id="PTHR23320:SF128">
    <property type="entry name" value="MEMBRANE-SPANNING 4-DOMAINS SUBFAMILY A MEMBER 4A"/>
    <property type="match status" value="1"/>
</dbReference>
<evidence type="ECO:0000256" key="2">
    <source>
        <dbReference type="ARBA" id="ARBA00009565"/>
    </source>
</evidence>
<gene>
    <name evidence="7" type="primary">LOC122134181</name>
</gene>
<feature type="transmembrane region" description="Helical" evidence="6">
    <location>
        <begin position="95"/>
        <end position="122"/>
    </location>
</feature>